<dbReference type="Pfam" id="PF01565">
    <property type="entry name" value="FAD_binding_4"/>
    <property type="match status" value="1"/>
</dbReference>
<dbReference type="Pfam" id="PF08031">
    <property type="entry name" value="BBE"/>
    <property type="match status" value="1"/>
</dbReference>
<dbReference type="GO" id="GO:0071949">
    <property type="term" value="F:FAD binding"/>
    <property type="evidence" value="ECO:0007669"/>
    <property type="project" value="InterPro"/>
</dbReference>
<sequence>MQYENWEGEGEQTCATDAPRGSGCHQGRVPVRGVRVEDVDDVQNAIRFATRHNLRIVVKSSGHDFLGRSAAAGSFLIWMHKLRNITIHDSWAGACGLHREAAAVTVVGGVPWGEVYDALEGTGYIAVGGMSLTVSAAGGFVQGGGHGALSPSFGLAVDNVLEVEVVTADGTLRVANACQEADLFFALRGGGGGTFGVVTSVTYKLHLNPANFVGTQLQLDPQDGAAWTTTTQEEILTLWSRETVALDAARWAGYWSFNSLGFSANFLVPATYTAASEAFTPVVQALSQIANVNISLYSITSYSTFQEWHTLVYNLIFPETHTDYTGSYGVLASRIIPFSALDDPRRVAKSILAASAASGDHGMLGHMVIGPGVRAGDRQNQTLAVTPAWRKGVWHLTTSVRWNWNATEAETRAARNQARRFAESLQSAFPGSGAYVNEASFDEPHWARSFWGLQNYARLMAIKSQVDPNGLFVCRQCVGSELWDDDGNCRHAEY</sequence>
<dbReference type="SUPFAM" id="SSF56176">
    <property type="entry name" value="FAD-binding/transporter-associated domain-like"/>
    <property type="match status" value="1"/>
</dbReference>
<comment type="similarity">
    <text evidence="1">Belongs to the oxygen-dependent FAD-linked oxidoreductase family.</text>
</comment>
<dbReference type="InterPro" id="IPR006093">
    <property type="entry name" value="Oxy_OxRdtase_FAD_BS"/>
</dbReference>
<dbReference type="EMBL" id="CM026431">
    <property type="protein sequence ID" value="KAG0558728.1"/>
    <property type="molecule type" value="Genomic_DNA"/>
</dbReference>
<evidence type="ECO:0000313" key="5">
    <source>
        <dbReference type="EMBL" id="KAG0558728.1"/>
    </source>
</evidence>
<dbReference type="InterPro" id="IPR050432">
    <property type="entry name" value="FAD-linked_Oxidoreductases_BP"/>
</dbReference>
<evidence type="ECO:0000256" key="1">
    <source>
        <dbReference type="ARBA" id="ARBA00005466"/>
    </source>
</evidence>
<dbReference type="PROSITE" id="PS00862">
    <property type="entry name" value="OX2_COVAL_FAD"/>
    <property type="match status" value="1"/>
</dbReference>
<evidence type="ECO:0000256" key="2">
    <source>
        <dbReference type="ARBA" id="ARBA00023002"/>
    </source>
</evidence>
<dbReference type="GO" id="GO:0016491">
    <property type="term" value="F:oxidoreductase activity"/>
    <property type="evidence" value="ECO:0007669"/>
    <property type="project" value="UniProtKB-KW"/>
</dbReference>
<dbReference type="InterPro" id="IPR012951">
    <property type="entry name" value="BBE"/>
</dbReference>
<dbReference type="PANTHER" id="PTHR13878">
    <property type="entry name" value="GULONOLACTONE OXIDASE"/>
    <property type="match status" value="1"/>
</dbReference>
<organism evidence="5 6">
    <name type="scientific">Ceratodon purpureus</name>
    <name type="common">Fire moss</name>
    <name type="synonym">Dicranum purpureum</name>
    <dbReference type="NCBI Taxonomy" id="3225"/>
    <lineage>
        <taxon>Eukaryota</taxon>
        <taxon>Viridiplantae</taxon>
        <taxon>Streptophyta</taxon>
        <taxon>Embryophyta</taxon>
        <taxon>Bryophyta</taxon>
        <taxon>Bryophytina</taxon>
        <taxon>Bryopsida</taxon>
        <taxon>Dicranidae</taxon>
        <taxon>Pseudoditrichales</taxon>
        <taxon>Ditrichaceae</taxon>
        <taxon>Ceratodon</taxon>
    </lineage>
</organism>
<dbReference type="Gene3D" id="3.30.465.10">
    <property type="match status" value="2"/>
</dbReference>
<evidence type="ECO:0000256" key="3">
    <source>
        <dbReference type="SAM" id="MobiDB-lite"/>
    </source>
</evidence>
<feature type="region of interest" description="Disordered" evidence="3">
    <location>
        <begin position="1"/>
        <end position="22"/>
    </location>
</feature>
<feature type="compositionally biased region" description="Acidic residues" evidence="3">
    <location>
        <begin position="1"/>
        <end position="10"/>
    </location>
</feature>
<accession>A0A8T0GLW3</accession>
<dbReference type="PROSITE" id="PS51387">
    <property type="entry name" value="FAD_PCMH"/>
    <property type="match status" value="1"/>
</dbReference>
<dbReference type="Proteomes" id="UP000822688">
    <property type="component" value="Chromosome 10"/>
</dbReference>
<feature type="domain" description="FAD-binding PCMH-type" evidence="4">
    <location>
        <begin position="26"/>
        <end position="208"/>
    </location>
</feature>
<dbReference type="InterPro" id="IPR016169">
    <property type="entry name" value="FAD-bd_PCMH_sub2"/>
</dbReference>
<name>A0A8T0GLW3_CERPU</name>
<evidence type="ECO:0000259" key="4">
    <source>
        <dbReference type="PROSITE" id="PS51387"/>
    </source>
</evidence>
<dbReference type="InterPro" id="IPR016166">
    <property type="entry name" value="FAD-bd_PCMH"/>
</dbReference>
<evidence type="ECO:0000313" key="6">
    <source>
        <dbReference type="Proteomes" id="UP000822688"/>
    </source>
</evidence>
<gene>
    <name evidence="5" type="ORF">KC19_10G049300</name>
</gene>
<dbReference type="AlphaFoldDB" id="A0A8T0GLW3"/>
<dbReference type="InterPro" id="IPR006094">
    <property type="entry name" value="Oxid_FAD_bind_N"/>
</dbReference>
<comment type="caution">
    <text evidence="5">The sequence shown here is derived from an EMBL/GenBank/DDBJ whole genome shotgun (WGS) entry which is preliminary data.</text>
</comment>
<keyword evidence="2" id="KW-0560">Oxidoreductase</keyword>
<dbReference type="PANTHER" id="PTHR13878:SF91">
    <property type="entry name" value="FAD BINDING DOMAIN PROTEIN (AFU_ORTHOLOGUE AFUA_6G12070)-RELATED"/>
    <property type="match status" value="1"/>
</dbReference>
<dbReference type="InterPro" id="IPR036318">
    <property type="entry name" value="FAD-bd_PCMH-like_sf"/>
</dbReference>
<proteinExistence type="inferred from homology"/>
<protein>
    <recommendedName>
        <fullName evidence="4">FAD-binding PCMH-type domain-containing protein</fullName>
    </recommendedName>
</protein>
<keyword evidence="6" id="KW-1185">Reference proteome</keyword>
<reference evidence="5" key="1">
    <citation type="submission" date="2020-06" db="EMBL/GenBank/DDBJ databases">
        <title>WGS assembly of Ceratodon purpureus strain R40.</title>
        <authorList>
            <person name="Carey S.B."/>
            <person name="Jenkins J."/>
            <person name="Shu S."/>
            <person name="Lovell J.T."/>
            <person name="Sreedasyam A."/>
            <person name="Maumus F."/>
            <person name="Tiley G.P."/>
            <person name="Fernandez-Pozo N."/>
            <person name="Barry K."/>
            <person name="Chen C."/>
            <person name="Wang M."/>
            <person name="Lipzen A."/>
            <person name="Daum C."/>
            <person name="Saski C.A."/>
            <person name="Payton A.C."/>
            <person name="Mcbreen J.C."/>
            <person name="Conrad R.E."/>
            <person name="Kollar L.M."/>
            <person name="Olsson S."/>
            <person name="Huttunen S."/>
            <person name="Landis J.B."/>
            <person name="Wickett N.J."/>
            <person name="Johnson M.G."/>
            <person name="Rensing S.A."/>
            <person name="Grimwood J."/>
            <person name="Schmutz J."/>
            <person name="Mcdaniel S.F."/>
        </authorList>
    </citation>
    <scope>NUCLEOTIDE SEQUENCE</scope>
    <source>
        <strain evidence="5">R40</strain>
    </source>
</reference>